<feature type="transmembrane region" description="Helical" evidence="7">
    <location>
        <begin position="12"/>
        <end position="30"/>
    </location>
</feature>
<comment type="similarity">
    <text evidence="2">Belongs to the UPF0719 family.</text>
</comment>
<comment type="subcellular location">
    <subcellularLocation>
        <location evidence="1">Cell membrane</location>
        <topology evidence="1">Multi-pass membrane protein</topology>
    </subcellularLocation>
</comment>
<evidence type="ECO:0000256" key="7">
    <source>
        <dbReference type="SAM" id="Phobius"/>
    </source>
</evidence>
<dbReference type="Pfam" id="PF03994">
    <property type="entry name" value="DUF350"/>
    <property type="match status" value="1"/>
</dbReference>
<keyword evidence="5 7" id="KW-1133">Transmembrane helix</keyword>
<evidence type="ECO:0000256" key="1">
    <source>
        <dbReference type="ARBA" id="ARBA00004651"/>
    </source>
</evidence>
<evidence type="ECO:0000256" key="4">
    <source>
        <dbReference type="ARBA" id="ARBA00022692"/>
    </source>
</evidence>
<keyword evidence="4 7" id="KW-0812">Transmembrane</keyword>
<keyword evidence="3" id="KW-1003">Cell membrane</keyword>
<feature type="transmembrane region" description="Helical" evidence="7">
    <location>
        <begin position="122"/>
        <end position="140"/>
    </location>
</feature>
<sequence length="141" mass="14435">MLQDLPAAAGAAAAYSGLGIVLMVLGFVLVDVLTPGNLRHQIWIERNRNAALLVAANMLGVGIIVATAIWTSDGAIGQALISSAVYGIIGLVAMGLAFLLLEFATPGEFRGVVNEHELHPGVWVSAAVHIAVAAVVASALT</sequence>
<name>A0A846XPZ6_9NOCA</name>
<reference evidence="8 9" key="1">
    <citation type="submission" date="2020-04" db="EMBL/GenBank/DDBJ databases">
        <title>MicrobeNet Type strains.</title>
        <authorList>
            <person name="Nicholson A.C."/>
        </authorList>
    </citation>
    <scope>NUCLEOTIDE SEQUENCE [LARGE SCALE GENOMIC DNA]</scope>
    <source>
        <strain evidence="8 9">DSM 45078</strain>
    </source>
</reference>
<feature type="transmembrane region" description="Helical" evidence="7">
    <location>
        <begin position="76"/>
        <end position="101"/>
    </location>
</feature>
<dbReference type="Proteomes" id="UP000565715">
    <property type="component" value="Unassembled WGS sequence"/>
</dbReference>
<keyword evidence="9" id="KW-1185">Reference proteome</keyword>
<evidence type="ECO:0000256" key="2">
    <source>
        <dbReference type="ARBA" id="ARBA00005779"/>
    </source>
</evidence>
<feature type="transmembrane region" description="Helical" evidence="7">
    <location>
        <begin position="50"/>
        <end position="70"/>
    </location>
</feature>
<accession>A0A846XPZ6</accession>
<dbReference type="InterPro" id="IPR007140">
    <property type="entry name" value="DUF350"/>
</dbReference>
<evidence type="ECO:0000313" key="8">
    <source>
        <dbReference type="EMBL" id="NKY36766.1"/>
    </source>
</evidence>
<evidence type="ECO:0000256" key="3">
    <source>
        <dbReference type="ARBA" id="ARBA00022475"/>
    </source>
</evidence>
<evidence type="ECO:0000313" key="9">
    <source>
        <dbReference type="Proteomes" id="UP000565715"/>
    </source>
</evidence>
<dbReference type="RefSeq" id="WP_068039229.1">
    <property type="nucleotide sequence ID" value="NZ_JAAXOO010000007.1"/>
</dbReference>
<evidence type="ECO:0000256" key="5">
    <source>
        <dbReference type="ARBA" id="ARBA00022989"/>
    </source>
</evidence>
<proteinExistence type="inferred from homology"/>
<dbReference type="EMBL" id="JAAXOO010000007">
    <property type="protein sequence ID" value="NKY36766.1"/>
    <property type="molecule type" value="Genomic_DNA"/>
</dbReference>
<protein>
    <submittedName>
        <fullName evidence="8">DUF350 domain-containing protein</fullName>
    </submittedName>
</protein>
<comment type="caution">
    <text evidence="8">The sequence shown here is derived from an EMBL/GenBank/DDBJ whole genome shotgun (WGS) entry which is preliminary data.</text>
</comment>
<dbReference type="AlphaFoldDB" id="A0A846XPZ6"/>
<keyword evidence="6 7" id="KW-0472">Membrane</keyword>
<organism evidence="8 9">
    <name type="scientific">Nocardia speluncae</name>
    <dbReference type="NCBI Taxonomy" id="419477"/>
    <lineage>
        <taxon>Bacteria</taxon>
        <taxon>Bacillati</taxon>
        <taxon>Actinomycetota</taxon>
        <taxon>Actinomycetes</taxon>
        <taxon>Mycobacteriales</taxon>
        <taxon>Nocardiaceae</taxon>
        <taxon>Nocardia</taxon>
    </lineage>
</organism>
<evidence type="ECO:0000256" key="6">
    <source>
        <dbReference type="ARBA" id="ARBA00023136"/>
    </source>
</evidence>
<gene>
    <name evidence="8" type="ORF">HGA13_27385</name>
</gene>
<dbReference type="GO" id="GO:0005886">
    <property type="term" value="C:plasma membrane"/>
    <property type="evidence" value="ECO:0007669"/>
    <property type="project" value="UniProtKB-SubCell"/>
</dbReference>